<dbReference type="SUPFAM" id="SSF56988">
    <property type="entry name" value="Anthrax protective antigen"/>
    <property type="match status" value="1"/>
</dbReference>
<reference evidence="1" key="1">
    <citation type="submission" date="2020-09" db="EMBL/GenBank/DDBJ databases">
        <authorList>
            <person name="Kim M.K."/>
        </authorList>
    </citation>
    <scope>NUCLEOTIDE SEQUENCE</scope>
    <source>
        <strain evidence="1">BT702</strain>
    </source>
</reference>
<dbReference type="AlphaFoldDB" id="A0A926XTT0"/>
<evidence type="ECO:0000313" key="1">
    <source>
        <dbReference type="EMBL" id="MBD2699729.1"/>
    </source>
</evidence>
<accession>A0A926XTT0</accession>
<evidence type="ECO:0008006" key="3">
    <source>
        <dbReference type="Google" id="ProtNLM"/>
    </source>
</evidence>
<dbReference type="RefSeq" id="WP_190885575.1">
    <property type="nucleotide sequence ID" value="NZ_JACWZY010000002.1"/>
</dbReference>
<sequence length="573" mass="62805">MPQTKLLFSQRSTVFLIAWLLTTTLYAQSDLPAVPLTQLTRPTGWELAGSISPTADAKSLRPKAGNTILVGTNEPLTLAKPTDDFRMRFDLMMTSNAGVMLSLPGGQPISLDHSLDLPRLLKAPGLWQTVEMWYKTGGPKGAPMLEKLILNGITVREAQILTGKNNGLVTLMATNGSIAIRNLGYRIMSPRNVAKWSSPLNYTIVEGGYILDPQEAARKKVLKQDTTSMLNYEVSYGQPRQYSIFFTGKLNVLEAGTYQLELDHGGAAALWVDGKELIPVNHLELGMTARGTTTISAGTHDIRVYFSRSWFRPGLGLFISLADTRPQPLHAPASLPEPDAVALVSVNPDYSSLQDKIQRIRSFVQLPGEKMKRTHSLSVGSPTGIHYTLDLNQMALVQVWKGDFANVTEMWYERGEPQLLSPLGTVVRPPAQTPLMLLQDEAAAWPDSVDDKLVQYKGQTVDKQGLPTIQYQLGGLTVNDAIQTSKDDPAGSTLTRTLIFSGSATGTPYCRIAAGTSVEEVAKGLYAINDRSYYVRIDPKAKVKMRQSNGKQEVLLPIDMKNGPGSVQYSIIF</sequence>
<comment type="caution">
    <text evidence="1">The sequence shown here is derived from an EMBL/GenBank/DDBJ whole genome shotgun (WGS) entry which is preliminary data.</text>
</comment>
<name>A0A926XTT0_9BACT</name>
<dbReference type="Proteomes" id="UP000598820">
    <property type="component" value="Unassembled WGS sequence"/>
</dbReference>
<organism evidence="1 2">
    <name type="scientific">Spirosoma profusum</name>
    <dbReference type="NCBI Taxonomy" id="2771354"/>
    <lineage>
        <taxon>Bacteria</taxon>
        <taxon>Pseudomonadati</taxon>
        <taxon>Bacteroidota</taxon>
        <taxon>Cytophagia</taxon>
        <taxon>Cytophagales</taxon>
        <taxon>Cytophagaceae</taxon>
        <taxon>Spirosoma</taxon>
    </lineage>
</organism>
<proteinExistence type="predicted"/>
<protein>
    <recommendedName>
        <fullName evidence="3">PA14 domain-containing protein</fullName>
    </recommendedName>
</protein>
<gene>
    <name evidence="1" type="ORF">IC229_03710</name>
</gene>
<dbReference type="EMBL" id="JACWZY010000002">
    <property type="protein sequence ID" value="MBD2699729.1"/>
    <property type="molecule type" value="Genomic_DNA"/>
</dbReference>
<keyword evidence="2" id="KW-1185">Reference proteome</keyword>
<evidence type="ECO:0000313" key="2">
    <source>
        <dbReference type="Proteomes" id="UP000598820"/>
    </source>
</evidence>